<accession>A0ACB9I9S3</accession>
<dbReference type="Proteomes" id="UP001056120">
    <property type="component" value="Linkage Group LG09"/>
</dbReference>
<protein>
    <submittedName>
        <fullName evidence="1">Uncharacterized protein</fullName>
    </submittedName>
</protein>
<keyword evidence="2" id="KW-1185">Reference proteome</keyword>
<evidence type="ECO:0000313" key="2">
    <source>
        <dbReference type="Proteomes" id="UP001056120"/>
    </source>
</evidence>
<evidence type="ECO:0000313" key="1">
    <source>
        <dbReference type="EMBL" id="KAI3804241.1"/>
    </source>
</evidence>
<comment type="caution">
    <text evidence="1">The sequence shown here is derived from an EMBL/GenBank/DDBJ whole genome shotgun (WGS) entry which is preliminary data.</text>
</comment>
<sequence>MENRGQVNIVPSSSTTIIAATTTTPPRKGLKRSQNIGNERKKRQENGGGGYGSGEHHPTYRGVRMRSWGKWVSEIREPRKKSRIWLGTFSTAEMAARAHDVAAIAIKGHSAFLNFPDMVHLLPQPATTSPKDIQEAAAKAAASCGGDGPEPPSQETLSRSNSSNILSSSDNTQESVASQSTEDDDTFFHLPDLSLDNDDLAYYPSSWQLVDEVDTTGFLLEAEEPFLW</sequence>
<reference evidence="1 2" key="2">
    <citation type="journal article" date="2022" name="Mol. Ecol. Resour.">
        <title>The genomes of chicory, endive, great burdock and yacon provide insights into Asteraceae paleo-polyploidization history and plant inulin production.</title>
        <authorList>
            <person name="Fan W."/>
            <person name="Wang S."/>
            <person name="Wang H."/>
            <person name="Wang A."/>
            <person name="Jiang F."/>
            <person name="Liu H."/>
            <person name="Zhao H."/>
            <person name="Xu D."/>
            <person name="Zhang Y."/>
        </authorList>
    </citation>
    <scope>NUCLEOTIDE SEQUENCE [LARGE SCALE GENOMIC DNA]</scope>
    <source>
        <strain evidence="2">cv. Yunnan</strain>
        <tissue evidence="1">Leaves</tissue>
    </source>
</reference>
<name>A0ACB9I9S3_9ASTR</name>
<gene>
    <name evidence="1" type="ORF">L1987_25634</name>
</gene>
<organism evidence="1 2">
    <name type="scientific">Smallanthus sonchifolius</name>
    <dbReference type="NCBI Taxonomy" id="185202"/>
    <lineage>
        <taxon>Eukaryota</taxon>
        <taxon>Viridiplantae</taxon>
        <taxon>Streptophyta</taxon>
        <taxon>Embryophyta</taxon>
        <taxon>Tracheophyta</taxon>
        <taxon>Spermatophyta</taxon>
        <taxon>Magnoliopsida</taxon>
        <taxon>eudicotyledons</taxon>
        <taxon>Gunneridae</taxon>
        <taxon>Pentapetalae</taxon>
        <taxon>asterids</taxon>
        <taxon>campanulids</taxon>
        <taxon>Asterales</taxon>
        <taxon>Asteraceae</taxon>
        <taxon>Asteroideae</taxon>
        <taxon>Heliantheae alliance</taxon>
        <taxon>Millerieae</taxon>
        <taxon>Smallanthus</taxon>
    </lineage>
</organism>
<reference evidence="2" key="1">
    <citation type="journal article" date="2022" name="Mol. Ecol. Resour.">
        <title>The genomes of chicory, endive, great burdock and yacon provide insights into Asteraceae palaeo-polyploidization history and plant inulin production.</title>
        <authorList>
            <person name="Fan W."/>
            <person name="Wang S."/>
            <person name="Wang H."/>
            <person name="Wang A."/>
            <person name="Jiang F."/>
            <person name="Liu H."/>
            <person name="Zhao H."/>
            <person name="Xu D."/>
            <person name="Zhang Y."/>
        </authorList>
    </citation>
    <scope>NUCLEOTIDE SEQUENCE [LARGE SCALE GENOMIC DNA]</scope>
    <source>
        <strain evidence="2">cv. Yunnan</strain>
    </source>
</reference>
<proteinExistence type="predicted"/>
<dbReference type="EMBL" id="CM042026">
    <property type="protein sequence ID" value="KAI3804241.1"/>
    <property type="molecule type" value="Genomic_DNA"/>
</dbReference>